<evidence type="ECO:0000313" key="2">
    <source>
        <dbReference type="EMBL" id="GAA0394918.1"/>
    </source>
</evidence>
<protein>
    <submittedName>
        <fullName evidence="2">Phage portal protein</fullName>
    </submittedName>
</protein>
<dbReference type="Proteomes" id="UP001500791">
    <property type="component" value="Unassembled WGS sequence"/>
</dbReference>
<comment type="similarity">
    <text evidence="1">Belongs to the phage portal family. PBSX subfamily.</text>
</comment>
<reference evidence="2 3" key="1">
    <citation type="journal article" date="2019" name="Int. J. Syst. Evol. Microbiol.">
        <title>The Global Catalogue of Microorganisms (GCM) 10K type strain sequencing project: providing services to taxonomists for standard genome sequencing and annotation.</title>
        <authorList>
            <consortium name="The Broad Institute Genomics Platform"/>
            <consortium name="The Broad Institute Genome Sequencing Center for Infectious Disease"/>
            <person name="Wu L."/>
            <person name="Ma J."/>
        </authorList>
    </citation>
    <scope>NUCLEOTIDE SEQUENCE [LARGE SCALE GENOMIC DNA]</scope>
    <source>
        <strain evidence="2 3">JCM 13476</strain>
    </source>
</reference>
<dbReference type="EMBL" id="BAAAEJ010000007">
    <property type="protein sequence ID" value="GAA0394918.1"/>
    <property type="molecule type" value="Genomic_DNA"/>
</dbReference>
<gene>
    <name evidence="2" type="ORF">GCM10009093_21890</name>
</gene>
<accession>A0ABN0YGM0</accession>
<dbReference type="RefSeq" id="WP_167177625.1">
    <property type="nucleotide sequence ID" value="NZ_BAAAEJ010000007.1"/>
</dbReference>
<evidence type="ECO:0000256" key="1">
    <source>
        <dbReference type="ARBA" id="ARBA00006799"/>
    </source>
</evidence>
<sequence>MTDAATLPAKTQSPTAFALGDAEPVLNRRELMEGLDCWEIQGQGGRYYQPPLPMDVLSKAGNATSHHSSAFRVKVNQLMRDFIPHPMLDRTTFEGIVLDHLVLANFYVERVDNRLGRPMKLKRSMARYTRRGVEDDRFAFLSGWNKEHWFKPGSVFQGIQPWLDQEIYGVPEYLSALQSAFLNEGATLFRRRYYINGAHAGFIMYVGEGGLTEGDADALRQAMKNTKGVGNFRSMFVHLPNGKKDSIQLLHPGEAAAKDEFIGVKNTTRDDILAAHRVPPQLLGVVPANAGGFGDVEKADAVFYRNEIQPLQQRFLAINDWLGVEVVRFRERDLKVSAQTTT</sequence>
<keyword evidence="3" id="KW-1185">Reference proteome</keyword>
<proteinExistence type="inferred from homology"/>
<comment type="caution">
    <text evidence="2">The sequence shown here is derived from an EMBL/GenBank/DDBJ whole genome shotgun (WGS) entry which is preliminary data.</text>
</comment>
<evidence type="ECO:0000313" key="3">
    <source>
        <dbReference type="Proteomes" id="UP001500791"/>
    </source>
</evidence>
<dbReference type="Pfam" id="PF04860">
    <property type="entry name" value="Phage_portal"/>
    <property type="match status" value="1"/>
</dbReference>
<organism evidence="2 3">
    <name type="scientific">Brevundimonas terrae</name>
    <dbReference type="NCBI Taxonomy" id="363631"/>
    <lineage>
        <taxon>Bacteria</taxon>
        <taxon>Pseudomonadati</taxon>
        <taxon>Pseudomonadota</taxon>
        <taxon>Alphaproteobacteria</taxon>
        <taxon>Caulobacterales</taxon>
        <taxon>Caulobacteraceae</taxon>
        <taxon>Brevundimonas</taxon>
    </lineage>
</organism>
<name>A0ABN0YGM0_9CAUL</name>
<dbReference type="NCBIfam" id="TIGR01540">
    <property type="entry name" value="portal_PBSX"/>
    <property type="match status" value="1"/>
</dbReference>
<dbReference type="InterPro" id="IPR006944">
    <property type="entry name" value="Phage/GTA_portal"/>
</dbReference>
<dbReference type="InterPro" id="IPR006430">
    <property type="entry name" value="Phage_portal_PBSX"/>
</dbReference>